<dbReference type="NCBIfam" id="TIGR02893">
    <property type="entry name" value="spore_yabQ"/>
    <property type="match status" value="1"/>
</dbReference>
<evidence type="ECO:0000313" key="4">
    <source>
        <dbReference type="Proteomes" id="UP000260812"/>
    </source>
</evidence>
<evidence type="ECO:0008006" key="5">
    <source>
        <dbReference type="Google" id="ProtNLM"/>
    </source>
</evidence>
<feature type="region of interest" description="Disordered" evidence="1">
    <location>
        <begin position="183"/>
        <end position="213"/>
    </location>
</feature>
<feature type="transmembrane region" description="Helical" evidence="2">
    <location>
        <begin position="86"/>
        <end position="102"/>
    </location>
</feature>
<proteinExistence type="predicted"/>
<feature type="transmembrane region" description="Helical" evidence="2">
    <location>
        <begin position="58"/>
        <end position="80"/>
    </location>
</feature>
<reference evidence="3" key="1">
    <citation type="submission" date="2018-08" db="EMBL/GenBank/DDBJ databases">
        <title>A genome reference for cultivated species of the human gut microbiota.</title>
        <authorList>
            <person name="Zou Y."/>
            <person name="Xue W."/>
            <person name="Luo G."/>
        </authorList>
    </citation>
    <scope>NUCLEOTIDE SEQUENCE [LARGE SCALE GENOMIC DNA]</scope>
    <source>
        <strain evidence="3">TF05-5AC</strain>
    </source>
</reference>
<keyword evidence="4" id="KW-1185">Reference proteome</keyword>
<accession>A0A3E3ID92</accession>
<feature type="transmembrane region" description="Helical" evidence="2">
    <location>
        <begin position="28"/>
        <end position="46"/>
    </location>
</feature>
<comment type="caution">
    <text evidence="3">The sequence shown here is derived from an EMBL/GenBank/DDBJ whole genome shotgun (WGS) entry which is preliminary data.</text>
</comment>
<evidence type="ECO:0000256" key="2">
    <source>
        <dbReference type="SAM" id="Phobius"/>
    </source>
</evidence>
<keyword evidence="2" id="KW-0812">Transmembrane</keyword>
<name>A0A3E3ID92_9FIRM</name>
<gene>
    <name evidence="3" type="ORF">DXC51_01580</name>
</gene>
<dbReference type="RefSeq" id="WP_083493026.1">
    <property type="nucleotide sequence ID" value="NZ_CAMAZV010000055.1"/>
</dbReference>
<dbReference type="EMBL" id="QVLV01000001">
    <property type="protein sequence ID" value="RGE65045.1"/>
    <property type="molecule type" value="Genomic_DNA"/>
</dbReference>
<protein>
    <recommendedName>
        <fullName evidence="5">Spore cortex biosynthesis protein YabQ</fullName>
    </recommendedName>
</protein>
<dbReference type="GeneID" id="97985606"/>
<dbReference type="AlphaFoldDB" id="A0A3E3ID92"/>
<keyword evidence="2" id="KW-1133">Transmembrane helix</keyword>
<evidence type="ECO:0000256" key="1">
    <source>
        <dbReference type="SAM" id="MobiDB-lite"/>
    </source>
</evidence>
<keyword evidence="2" id="KW-0472">Membrane</keyword>
<dbReference type="InterPro" id="IPR019074">
    <property type="entry name" value="YabQ"/>
</dbReference>
<dbReference type="Proteomes" id="UP000260812">
    <property type="component" value="Unassembled WGS sequence"/>
</dbReference>
<dbReference type="Pfam" id="PF09578">
    <property type="entry name" value="Spore_YabQ"/>
    <property type="match status" value="1"/>
</dbReference>
<evidence type="ECO:0000313" key="3">
    <source>
        <dbReference type="EMBL" id="RGE65045.1"/>
    </source>
</evidence>
<organism evidence="3 4">
    <name type="scientific">Eisenbergiella massiliensis</name>
    <dbReference type="NCBI Taxonomy" id="1720294"/>
    <lineage>
        <taxon>Bacteria</taxon>
        <taxon>Bacillati</taxon>
        <taxon>Bacillota</taxon>
        <taxon>Clostridia</taxon>
        <taxon>Lachnospirales</taxon>
        <taxon>Lachnospiraceae</taxon>
        <taxon>Eisenbergiella</taxon>
    </lineage>
</organism>
<sequence>MAERANPFSPGFSSRCAVSPVIAGEGVFMLHSFLLGVIITFIYDLFRIFRRIIPHGWFLLSLEDLVFWVLATAGIFYMLYYENNGMFRWFSVIGAGTGMFLYKKTLSAALVNLVSGAVNKLIALIGKILWKLSAPIRFLWRKMKVLAGRCARRAAREARIRRRQIKYRLTAWEKVIKMRLCKRREKRQSKRQNKEQAAKKLSGKKLRRGEAES</sequence>